<keyword evidence="7" id="KW-1185">Reference proteome</keyword>
<dbReference type="GO" id="GO:0005874">
    <property type="term" value="C:microtubule"/>
    <property type="evidence" value="ECO:0007669"/>
    <property type="project" value="TreeGrafter"/>
</dbReference>
<dbReference type="InterPro" id="IPR000375">
    <property type="entry name" value="Dynamin_stalk"/>
</dbReference>
<dbReference type="GO" id="GO:0016020">
    <property type="term" value="C:membrane"/>
    <property type="evidence" value="ECO:0007669"/>
    <property type="project" value="TreeGrafter"/>
</dbReference>
<dbReference type="InterPro" id="IPR027417">
    <property type="entry name" value="P-loop_NTPase"/>
</dbReference>
<accession>A0AAX4PM11</accession>
<dbReference type="GO" id="GO:0008017">
    <property type="term" value="F:microtubule binding"/>
    <property type="evidence" value="ECO:0007669"/>
    <property type="project" value="TreeGrafter"/>
</dbReference>
<dbReference type="SMART" id="SM00053">
    <property type="entry name" value="DYNc"/>
    <property type="match status" value="1"/>
</dbReference>
<evidence type="ECO:0000313" key="7">
    <source>
        <dbReference type="Proteomes" id="UP001472866"/>
    </source>
</evidence>
<dbReference type="Gene3D" id="3.40.50.300">
    <property type="entry name" value="P-loop containing nucleotide triphosphate hydrolases"/>
    <property type="match status" value="1"/>
</dbReference>
<feature type="domain" description="GED" evidence="4">
    <location>
        <begin position="531"/>
        <end position="623"/>
    </location>
</feature>
<keyword evidence="1 3" id="KW-0547">Nucleotide-binding</keyword>
<gene>
    <name evidence="6" type="ORF">HKI87_17g85030</name>
</gene>
<dbReference type="PROSITE" id="PS51388">
    <property type="entry name" value="GED"/>
    <property type="match status" value="1"/>
</dbReference>
<dbReference type="Pfam" id="PF00350">
    <property type="entry name" value="Dynamin_N"/>
    <property type="match status" value="1"/>
</dbReference>
<dbReference type="InterPro" id="IPR022812">
    <property type="entry name" value="Dynamin"/>
</dbReference>
<dbReference type="PANTHER" id="PTHR11566">
    <property type="entry name" value="DYNAMIN"/>
    <property type="match status" value="1"/>
</dbReference>
<reference evidence="6 7" key="1">
    <citation type="submission" date="2024-03" db="EMBL/GenBank/DDBJ databases">
        <title>Complete genome sequence of the green alga Chloropicon roscoffensis RCC1871.</title>
        <authorList>
            <person name="Lemieux C."/>
            <person name="Pombert J.-F."/>
            <person name="Otis C."/>
            <person name="Turmel M."/>
        </authorList>
    </citation>
    <scope>NUCLEOTIDE SEQUENCE [LARGE SCALE GENOMIC DNA]</scope>
    <source>
        <strain evidence="6 7">RCC1871</strain>
    </source>
</reference>
<sequence>MDQLRELVNKLQQVCTTLGDNAGSDKNDGLPSLWEVLPSIVVIGGQSSGKSSVLEAVVGKDFLPRGSGIVTRRPLLLQLVQGKPGAKEYGQFLHKMNEKFTDFEAIRQEIEAETHRSLGSGKAVSPEPIHLTIYSPDVPNLTLVDMPGLTKIAIEGQPKSIVRDIEDMARAYIKGENAIILAVSPANADIATSDGIRLAREVDPAGERTIGVLTKLDIMDRGTNARDVLEGRSVQLKHGWIAVVNRAQADINSNVTMDECRKREMEFFNGSPHYRGLRNVGMGSLTHKLCRKLEEAIVRQIPKIQQTINKGVQDMQKELKTLGPMTANNRGAMVHEILSMCREFDSSYATMLDGGKGGGEAILDVFEGKLTKCIRELPFKEVYSLANIKKVINEADGYQPHLIAPEMGYRRLIEAGLKLLKDPSVICVEEVYLILQQLVGTVLSSKDCEGLARYSLLSAEILSQSGLALERMRDDAKAMVVTMVDMEASYLTAEFFREILRVQDEKDASLLTMSGKGIKAGDGGTSEDLHLKQIANHVSAYLGVVCNQLKATIPKAIVHCLVLQAKKSLLDKFVEEVAGKDAESLRRLLGENEEVMQRREACSKRLDLLQTAYRELTVSLSSR</sequence>
<dbReference type="PROSITE" id="PS00410">
    <property type="entry name" value="G_DYNAMIN_1"/>
    <property type="match status" value="1"/>
</dbReference>
<dbReference type="GO" id="GO:0005525">
    <property type="term" value="F:GTP binding"/>
    <property type="evidence" value="ECO:0007669"/>
    <property type="project" value="UniProtKB-KW"/>
</dbReference>
<dbReference type="PRINTS" id="PR00195">
    <property type="entry name" value="DYNAMIN"/>
</dbReference>
<dbReference type="InterPro" id="IPR019762">
    <property type="entry name" value="Dynamin_GTPase_CS"/>
</dbReference>
<dbReference type="InterPro" id="IPR020850">
    <property type="entry name" value="GED_dom"/>
</dbReference>
<evidence type="ECO:0000256" key="1">
    <source>
        <dbReference type="ARBA" id="ARBA00022741"/>
    </source>
</evidence>
<evidence type="ECO:0000259" key="5">
    <source>
        <dbReference type="PROSITE" id="PS51718"/>
    </source>
</evidence>
<feature type="domain" description="Dynamin-type G" evidence="5">
    <location>
        <begin position="34"/>
        <end position="302"/>
    </location>
</feature>
<name>A0AAX4PM11_9CHLO</name>
<organism evidence="6 7">
    <name type="scientific">Chloropicon roscoffensis</name>
    <dbReference type="NCBI Taxonomy" id="1461544"/>
    <lineage>
        <taxon>Eukaryota</taxon>
        <taxon>Viridiplantae</taxon>
        <taxon>Chlorophyta</taxon>
        <taxon>Chloropicophyceae</taxon>
        <taxon>Chloropicales</taxon>
        <taxon>Chloropicaceae</taxon>
        <taxon>Chloropicon</taxon>
    </lineage>
</organism>
<evidence type="ECO:0000256" key="2">
    <source>
        <dbReference type="ARBA" id="ARBA00023134"/>
    </source>
</evidence>
<dbReference type="SUPFAM" id="SSF52540">
    <property type="entry name" value="P-loop containing nucleoside triphosphate hydrolases"/>
    <property type="match status" value="1"/>
</dbReference>
<dbReference type="CDD" id="cd08771">
    <property type="entry name" value="DLP_1"/>
    <property type="match status" value="1"/>
</dbReference>
<dbReference type="AlphaFoldDB" id="A0AAX4PM11"/>
<proteinExistence type="inferred from homology"/>
<dbReference type="GO" id="GO:0005737">
    <property type="term" value="C:cytoplasm"/>
    <property type="evidence" value="ECO:0007669"/>
    <property type="project" value="TreeGrafter"/>
</dbReference>
<protein>
    <submittedName>
        <fullName evidence="6">Dynamin-related GTPase</fullName>
    </submittedName>
</protein>
<dbReference type="InterPro" id="IPR001401">
    <property type="entry name" value="Dynamin_GTPase"/>
</dbReference>
<dbReference type="GO" id="GO:0003924">
    <property type="term" value="F:GTPase activity"/>
    <property type="evidence" value="ECO:0007669"/>
    <property type="project" value="InterPro"/>
</dbReference>
<dbReference type="InterPro" id="IPR030381">
    <property type="entry name" value="G_DYNAMIN_dom"/>
</dbReference>
<evidence type="ECO:0000259" key="4">
    <source>
        <dbReference type="PROSITE" id="PS51388"/>
    </source>
</evidence>
<dbReference type="PANTHER" id="PTHR11566:SF223">
    <property type="entry name" value="PROTEIN 1C, PUTATIVE, EXPRESSED-RELATED"/>
    <property type="match status" value="1"/>
</dbReference>
<dbReference type="Proteomes" id="UP001472866">
    <property type="component" value="Chromosome 17"/>
</dbReference>
<dbReference type="SMART" id="SM00302">
    <property type="entry name" value="GED"/>
    <property type="match status" value="1"/>
</dbReference>
<dbReference type="EMBL" id="CP151517">
    <property type="protein sequence ID" value="WZN66931.1"/>
    <property type="molecule type" value="Genomic_DNA"/>
</dbReference>
<dbReference type="InterPro" id="IPR045063">
    <property type="entry name" value="Dynamin_N"/>
</dbReference>
<dbReference type="InterPro" id="IPR003130">
    <property type="entry name" value="GED"/>
</dbReference>
<keyword evidence="2 3" id="KW-0342">GTP-binding</keyword>
<dbReference type="Pfam" id="PF02212">
    <property type="entry name" value="GED"/>
    <property type="match status" value="1"/>
</dbReference>
<comment type="similarity">
    <text evidence="3">Belongs to the TRAFAC class dynamin-like GTPase superfamily. Dynamin/Fzo/YdjA family.</text>
</comment>
<dbReference type="PROSITE" id="PS51718">
    <property type="entry name" value="G_DYNAMIN_2"/>
    <property type="match status" value="1"/>
</dbReference>
<dbReference type="Gene3D" id="1.20.120.1240">
    <property type="entry name" value="Dynamin, middle domain"/>
    <property type="match status" value="1"/>
</dbReference>
<dbReference type="Pfam" id="PF01031">
    <property type="entry name" value="Dynamin_M"/>
    <property type="match status" value="1"/>
</dbReference>
<evidence type="ECO:0000313" key="6">
    <source>
        <dbReference type="EMBL" id="WZN66931.1"/>
    </source>
</evidence>
<evidence type="ECO:0000256" key="3">
    <source>
        <dbReference type="RuleBase" id="RU003932"/>
    </source>
</evidence>